<comment type="similarity">
    <text evidence="2">Belongs to the class-I aminoacyl-tRNA synthetase family.</text>
</comment>
<dbReference type="GO" id="GO:0005524">
    <property type="term" value="F:ATP binding"/>
    <property type="evidence" value="ECO:0007669"/>
    <property type="project" value="UniProtKB-KW"/>
</dbReference>
<accession>A0A0V1G163</accession>
<dbReference type="PROSITE" id="PS00178">
    <property type="entry name" value="AA_TRNA_LIGASE_I"/>
    <property type="match status" value="1"/>
</dbReference>
<proteinExistence type="inferred from homology"/>
<dbReference type="EMBL" id="JYDT01000011">
    <property type="protein sequence ID" value="KRY91836.1"/>
    <property type="molecule type" value="Genomic_DNA"/>
</dbReference>
<dbReference type="GO" id="GO:0051287">
    <property type="term" value="F:NAD binding"/>
    <property type="evidence" value="ECO:0007669"/>
    <property type="project" value="UniProtKB-UniRule"/>
</dbReference>
<sequence>MIIFFKNSILNQSGLLLERCFKAFICADCRYCSDGPTVVMSGIQPSGRLHIGNYFGVISQLLELEAGKCQLYVSVADLHAMSVPRPPEELRHNVVSVTSGLLACGLGTGSRTALFQQSRLGQHSELCWMLGTLVTLPKLSRMSHYREKAALYRDGNVPLALLTYPVLQAADMLLYRARVVPVGEDQSQHLRLAHRLAELFNNRYSVSFFPLPKQLMSNWPRLKSLREPEKKMSKSQPSGCIFLDDSPDEICSKVKKAVTDSVGAVSFDPQLRPGVSNLIRIKAACTGTTVDDVLARCTGQDVAQLKSSLSEALVEKLKPIRLKYQALQKQPDQLKATLEDGVTKASARAEQTMLAFKRIVGSIDPAYYCLPSKRSPMGLLTLLVDTVLLILRWFTKGSALSVIVGESVESKKHLFDTTVKLWLLREEVNGGEDLAEVINRQHENVKYLPGIKLPKNIVASSDIALCVGDADILIMAVPQQFLAKTCENIVGKIKPTAIAVTTIKGIEVDEKRNMCVSSVIIQKILKIPVAALNGANIAPEVAEKHFCEATIGVQREQDGELLKQVFNIPTFHVNVVRDLHTVEYCGALKNVVACAAGLVDGLKFGTNTKSAVIRIGFLEMINFIKQFVGEPSMETFHESCGIADLIATCFSGRNRKVCEAFVQGGHTIEELEKELLGGQKLQGPYTAAQIYVALERRGLVDKYPLITTVHKICSQQWEPKKLIEILCSQK</sequence>
<dbReference type="SUPFAM" id="SSF48179">
    <property type="entry name" value="6-phosphogluconate dehydrogenase C-terminal domain-like"/>
    <property type="match status" value="1"/>
</dbReference>
<dbReference type="PANTHER" id="PTHR11728">
    <property type="entry name" value="GLYCEROL-3-PHOSPHATE DEHYDROGENASE"/>
    <property type="match status" value="1"/>
</dbReference>
<keyword evidence="6" id="KW-0067">ATP-binding</keyword>
<evidence type="ECO:0000256" key="5">
    <source>
        <dbReference type="ARBA" id="ARBA00022741"/>
    </source>
</evidence>
<dbReference type="GO" id="GO:0005975">
    <property type="term" value="P:carbohydrate metabolic process"/>
    <property type="evidence" value="ECO:0007669"/>
    <property type="project" value="InterPro"/>
</dbReference>
<dbReference type="GO" id="GO:0046168">
    <property type="term" value="P:glycerol-3-phosphate catabolic process"/>
    <property type="evidence" value="ECO:0007669"/>
    <property type="project" value="UniProtKB-UniRule"/>
</dbReference>
<reference evidence="15 16" key="1">
    <citation type="submission" date="2015-01" db="EMBL/GenBank/DDBJ databases">
        <title>Evolution of Trichinella species and genotypes.</title>
        <authorList>
            <person name="Korhonen P.K."/>
            <person name="Edoardo P."/>
            <person name="Giuseppe L.R."/>
            <person name="Gasser R.B."/>
        </authorList>
    </citation>
    <scope>NUCLEOTIDE SEQUENCE [LARGE SCALE GENOMIC DNA]</scope>
    <source>
        <strain evidence="15">ISS470</strain>
    </source>
</reference>
<keyword evidence="5" id="KW-0547">Nucleotide-binding</keyword>
<dbReference type="Gene3D" id="1.10.1040.10">
    <property type="entry name" value="N-(1-d-carboxylethyl)-l-norvaline Dehydrogenase, domain 2"/>
    <property type="match status" value="1"/>
</dbReference>
<dbReference type="NCBIfam" id="TIGR00233">
    <property type="entry name" value="trpS"/>
    <property type="match status" value="1"/>
</dbReference>
<evidence type="ECO:0000256" key="11">
    <source>
        <dbReference type="ARBA" id="ARBA00048683"/>
    </source>
</evidence>
<dbReference type="FunFam" id="1.10.240.10:FF:000002">
    <property type="entry name" value="Tryptophan--tRNA ligase"/>
    <property type="match status" value="1"/>
</dbReference>
<gene>
    <name evidence="15" type="primary">WARS2</name>
    <name evidence="15" type="ORF">T4D_14914</name>
</gene>
<dbReference type="CDD" id="cd00806">
    <property type="entry name" value="TrpRS_core"/>
    <property type="match status" value="1"/>
</dbReference>
<dbReference type="Pfam" id="PF07479">
    <property type="entry name" value="NAD_Gly3P_dh_C"/>
    <property type="match status" value="1"/>
</dbReference>
<dbReference type="Gene3D" id="3.40.50.720">
    <property type="entry name" value="NAD(P)-binding Rossmann-like Domain"/>
    <property type="match status" value="1"/>
</dbReference>
<evidence type="ECO:0000256" key="3">
    <source>
        <dbReference type="ARBA" id="ARBA00011009"/>
    </source>
</evidence>
<dbReference type="EC" id="1.1.1.8" evidence="12"/>
<evidence type="ECO:0000256" key="6">
    <source>
        <dbReference type="ARBA" id="ARBA00022840"/>
    </source>
</evidence>
<keyword evidence="8 12" id="KW-0560">Oxidoreductase</keyword>
<evidence type="ECO:0000259" key="13">
    <source>
        <dbReference type="Pfam" id="PF01210"/>
    </source>
</evidence>
<evidence type="ECO:0000313" key="15">
    <source>
        <dbReference type="EMBL" id="KRY91836.1"/>
    </source>
</evidence>
<dbReference type="FunFam" id="1.10.1040.10:FF:000004">
    <property type="entry name" value="Glycerol-3-phosphate dehydrogenase [NAD(+)]"/>
    <property type="match status" value="1"/>
</dbReference>
<evidence type="ECO:0000256" key="9">
    <source>
        <dbReference type="ARBA" id="ARBA00023027"/>
    </source>
</evidence>
<comment type="catalytic activity">
    <reaction evidence="11 12">
        <text>sn-glycerol 3-phosphate + NAD(+) = dihydroxyacetone phosphate + NADH + H(+)</text>
        <dbReference type="Rhea" id="RHEA:11092"/>
        <dbReference type="ChEBI" id="CHEBI:15378"/>
        <dbReference type="ChEBI" id="CHEBI:57540"/>
        <dbReference type="ChEBI" id="CHEBI:57597"/>
        <dbReference type="ChEBI" id="CHEBI:57642"/>
        <dbReference type="ChEBI" id="CHEBI:57945"/>
        <dbReference type="EC" id="1.1.1.8"/>
    </reaction>
</comment>
<dbReference type="InterPro" id="IPR014729">
    <property type="entry name" value="Rossmann-like_a/b/a_fold"/>
</dbReference>
<dbReference type="InterPro" id="IPR013328">
    <property type="entry name" value="6PGD_dom2"/>
</dbReference>
<dbReference type="PRINTS" id="PR00077">
    <property type="entry name" value="GPDHDRGNASE"/>
</dbReference>
<dbReference type="InterPro" id="IPR011128">
    <property type="entry name" value="G3P_DH_NAD-dep_N"/>
</dbReference>
<dbReference type="PANTHER" id="PTHR11728:SF8">
    <property type="entry name" value="GLYCEROL-3-PHOSPHATE DEHYDROGENASE [NAD(+)]-RELATED"/>
    <property type="match status" value="1"/>
</dbReference>
<dbReference type="InterPro" id="IPR002305">
    <property type="entry name" value="aa-tRNA-synth_Ic"/>
</dbReference>
<dbReference type="Gene3D" id="3.40.50.620">
    <property type="entry name" value="HUPs"/>
    <property type="match status" value="1"/>
</dbReference>
<feature type="domain" description="Glycerol-3-phosphate dehydrogenase NAD-dependent N-terminal" evidence="13">
    <location>
        <begin position="397"/>
        <end position="557"/>
    </location>
</feature>
<evidence type="ECO:0000256" key="2">
    <source>
        <dbReference type="ARBA" id="ARBA00005594"/>
    </source>
</evidence>
<dbReference type="GO" id="GO:0004830">
    <property type="term" value="F:tryptophan-tRNA ligase activity"/>
    <property type="evidence" value="ECO:0007669"/>
    <property type="project" value="InterPro"/>
</dbReference>
<dbReference type="SUPFAM" id="SSF52374">
    <property type="entry name" value="Nucleotidylyl transferase"/>
    <property type="match status" value="1"/>
</dbReference>
<dbReference type="NCBIfam" id="TIGR03376">
    <property type="entry name" value="glycerol3P_DH"/>
    <property type="match status" value="1"/>
</dbReference>
<dbReference type="GO" id="GO:0006436">
    <property type="term" value="P:tryptophanyl-tRNA aminoacylation"/>
    <property type="evidence" value="ECO:0007669"/>
    <property type="project" value="InterPro"/>
</dbReference>
<evidence type="ECO:0000256" key="7">
    <source>
        <dbReference type="ARBA" id="ARBA00022917"/>
    </source>
</evidence>
<keyword evidence="9 12" id="KW-0520">NAD</keyword>
<dbReference type="GO" id="GO:0005829">
    <property type="term" value="C:cytosol"/>
    <property type="evidence" value="ECO:0007669"/>
    <property type="project" value="TreeGrafter"/>
</dbReference>
<dbReference type="PROSITE" id="PS00957">
    <property type="entry name" value="NAD_G3PDH"/>
    <property type="match status" value="1"/>
</dbReference>
<dbReference type="InterPro" id="IPR006168">
    <property type="entry name" value="G3P_DH_NAD-dep"/>
</dbReference>
<comment type="subcellular location">
    <subcellularLocation>
        <location evidence="1">Mitochondrion</location>
    </subcellularLocation>
</comment>
<keyword evidence="4" id="KW-0436">Ligase</keyword>
<dbReference type="GO" id="GO:0141152">
    <property type="term" value="F:glycerol-3-phosphate dehydrogenase (NAD+) activity"/>
    <property type="evidence" value="ECO:0007669"/>
    <property type="project" value="UniProtKB-UniRule"/>
</dbReference>
<dbReference type="Gene3D" id="1.10.240.10">
    <property type="entry name" value="Tyrosyl-Transfer RNA Synthetase"/>
    <property type="match status" value="1"/>
</dbReference>
<feature type="domain" description="Glycerol-3-phosphate dehydrogenase NAD-dependent C-terminal" evidence="14">
    <location>
        <begin position="578"/>
        <end position="724"/>
    </location>
</feature>
<dbReference type="AlphaFoldDB" id="A0A0V1G163"/>
<evidence type="ECO:0000313" key="16">
    <source>
        <dbReference type="Proteomes" id="UP000054995"/>
    </source>
</evidence>
<dbReference type="InterPro" id="IPR002306">
    <property type="entry name" value="Trp-tRNA-ligase"/>
</dbReference>
<dbReference type="InterPro" id="IPR017751">
    <property type="entry name" value="G3P_DH_NAD-dep_euk"/>
</dbReference>
<keyword evidence="16" id="KW-1185">Reference proteome</keyword>
<dbReference type="GO" id="GO:0042803">
    <property type="term" value="F:protein homodimerization activity"/>
    <property type="evidence" value="ECO:0007669"/>
    <property type="project" value="InterPro"/>
</dbReference>
<evidence type="ECO:0000256" key="10">
    <source>
        <dbReference type="ARBA" id="ARBA00023146"/>
    </source>
</evidence>
<evidence type="ECO:0000256" key="12">
    <source>
        <dbReference type="RuleBase" id="RU361243"/>
    </source>
</evidence>
<evidence type="ECO:0000256" key="1">
    <source>
        <dbReference type="ARBA" id="ARBA00004173"/>
    </source>
</evidence>
<evidence type="ECO:0000259" key="14">
    <source>
        <dbReference type="Pfam" id="PF07479"/>
    </source>
</evidence>
<protein>
    <recommendedName>
        <fullName evidence="12">Glycerol-3-phosphate dehydrogenase [NAD(+)]</fullName>
        <ecNumber evidence="12">1.1.1.8</ecNumber>
    </recommendedName>
</protein>
<keyword evidence="7" id="KW-0648">Protein biosynthesis</keyword>
<organism evidence="15 16">
    <name type="scientific">Trichinella pseudospiralis</name>
    <name type="common">Parasitic roundworm</name>
    <dbReference type="NCBI Taxonomy" id="6337"/>
    <lineage>
        <taxon>Eukaryota</taxon>
        <taxon>Metazoa</taxon>
        <taxon>Ecdysozoa</taxon>
        <taxon>Nematoda</taxon>
        <taxon>Enoplea</taxon>
        <taxon>Dorylaimia</taxon>
        <taxon>Trichinellida</taxon>
        <taxon>Trichinellidae</taxon>
        <taxon>Trichinella</taxon>
    </lineage>
</organism>
<keyword evidence="10" id="KW-0030">Aminoacyl-tRNA synthetase</keyword>
<comment type="similarity">
    <text evidence="3 12">Belongs to the NAD-dependent glycerol-3-phosphate dehydrogenase family.</text>
</comment>
<comment type="caution">
    <text evidence="15">The sequence shown here is derived from an EMBL/GenBank/DDBJ whole genome shotgun (WGS) entry which is preliminary data.</text>
</comment>
<dbReference type="Pfam" id="PF00579">
    <property type="entry name" value="tRNA-synt_1b"/>
    <property type="match status" value="1"/>
</dbReference>
<name>A0A0V1G163_TRIPS</name>
<dbReference type="InterPro" id="IPR036291">
    <property type="entry name" value="NAD(P)-bd_dom_sf"/>
</dbReference>
<dbReference type="OrthoDB" id="10263760at2759"/>
<dbReference type="InterPro" id="IPR006109">
    <property type="entry name" value="G3P_DH_NAD-dep_C"/>
</dbReference>
<evidence type="ECO:0000256" key="8">
    <source>
        <dbReference type="ARBA" id="ARBA00023002"/>
    </source>
</evidence>
<evidence type="ECO:0000256" key="4">
    <source>
        <dbReference type="ARBA" id="ARBA00022598"/>
    </source>
</evidence>
<dbReference type="InterPro" id="IPR001412">
    <property type="entry name" value="aa-tRNA-synth_I_CS"/>
</dbReference>
<dbReference type="InterPro" id="IPR008927">
    <property type="entry name" value="6-PGluconate_DH-like_C_sf"/>
</dbReference>
<dbReference type="Pfam" id="PF01210">
    <property type="entry name" value="NAD_Gly3P_dh_N"/>
    <property type="match status" value="1"/>
</dbReference>
<dbReference type="GO" id="GO:0005739">
    <property type="term" value="C:mitochondrion"/>
    <property type="evidence" value="ECO:0007669"/>
    <property type="project" value="UniProtKB-SubCell"/>
</dbReference>
<dbReference type="SUPFAM" id="SSF51735">
    <property type="entry name" value="NAD(P)-binding Rossmann-fold domains"/>
    <property type="match status" value="1"/>
</dbReference>
<dbReference type="Proteomes" id="UP000054995">
    <property type="component" value="Unassembled WGS sequence"/>
</dbReference>